<feature type="transmembrane region" description="Helical" evidence="1">
    <location>
        <begin position="272"/>
        <end position="291"/>
    </location>
</feature>
<gene>
    <name evidence="3" type="ORF">G3M99_00920</name>
</gene>
<protein>
    <recommendedName>
        <fullName evidence="2">Bacterial Pleckstrin homology domain-containing protein</fullName>
    </recommendedName>
</protein>
<name>A0A6M0H031_9CLOT</name>
<feature type="domain" description="Bacterial Pleckstrin homology" evidence="2">
    <location>
        <begin position="63"/>
        <end position="162"/>
    </location>
</feature>
<dbReference type="EMBL" id="JAAGPU010000001">
    <property type="protein sequence ID" value="NEU03433.1"/>
    <property type="molecule type" value="Genomic_DNA"/>
</dbReference>
<proteinExistence type="predicted"/>
<accession>A0A6M0H031</accession>
<feature type="transmembrane region" description="Helical" evidence="1">
    <location>
        <begin position="240"/>
        <end position="260"/>
    </location>
</feature>
<dbReference type="RefSeq" id="WP_199868778.1">
    <property type="nucleotide sequence ID" value="NZ_JAAGPU010000001.1"/>
</dbReference>
<reference evidence="3 4" key="1">
    <citation type="submission" date="2020-02" db="EMBL/GenBank/DDBJ databases">
        <title>Genome assembly of a novel Clostridium senegalense strain.</title>
        <authorList>
            <person name="Gupta T.B."/>
            <person name="Jauregui R."/>
            <person name="Maclean P."/>
            <person name="Nawarathana A."/>
            <person name="Brightwell G."/>
        </authorList>
    </citation>
    <scope>NUCLEOTIDE SEQUENCE [LARGE SCALE GENOMIC DNA]</scope>
    <source>
        <strain evidence="3 4">AGRFS4</strain>
    </source>
</reference>
<dbReference type="AlphaFoldDB" id="A0A6M0H031"/>
<evidence type="ECO:0000313" key="3">
    <source>
        <dbReference type="EMBL" id="NEU03433.1"/>
    </source>
</evidence>
<keyword evidence="4" id="KW-1185">Reference proteome</keyword>
<feature type="transmembrane region" description="Helical" evidence="1">
    <location>
        <begin position="187"/>
        <end position="208"/>
    </location>
</feature>
<sequence>MLFNSRKEKEILVVFLFVIIFNIAVIFLMGYMNSYIIISLLKLLLISYNIYYFYYIGLWITLKYEIKEKEILIIGFKGLKKIKISKDEIEGYTKTKGNIKGVKLSGIATHNFALGRIVIKKIGTTRMFVTNNKDVIYLKTKEINYAISPENIEVFEKNIEEKNIHLTEWEGKFNKIHKIYKEWKFKIPIILTGIVIVILILNPLILYLTERLPDIMPITFDAKFNVVKVGTSKEFASAQMTYGVLNMALFFCMYYAAYFYAKYDKKVAYRYLYVPLVIALLFLFIQIKILIG</sequence>
<evidence type="ECO:0000313" key="4">
    <source>
        <dbReference type="Proteomes" id="UP000481872"/>
    </source>
</evidence>
<organism evidence="3 4">
    <name type="scientific">Clostridium senegalense</name>
    <dbReference type="NCBI Taxonomy" id="1465809"/>
    <lineage>
        <taxon>Bacteria</taxon>
        <taxon>Bacillati</taxon>
        <taxon>Bacillota</taxon>
        <taxon>Clostridia</taxon>
        <taxon>Eubacteriales</taxon>
        <taxon>Clostridiaceae</taxon>
        <taxon>Clostridium</taxon>
    </lineage>
</organism>
<feature type="transmembrane region" description="Helical" evidence="1">
    <location>
        <begin position="12"/>
        <end position="31"/>
    </location>
</feature>
<keyword evidence="1" id="KW-0472">Membrane</keyword>
<evidence type="ECO:0000259" key="2">
    <source>
        <dbReference type="Pfam" id="PF10882"/>
    </source>
</evidence>
<dbReference type="Pfam" id="PF10882">
    <property type="entry name" value="bPH_5"/>
    <property type="match status" value="1"/>
</dbReference>
<evidence type="ECO:0000256" key="1">
    <source>
        <dbReference type="SAM" id="Phobius"/>
    </source>
</evidence>
<keyword evidence="1" id="KW-0812">Transmembrane</keyword>
<dbReference type="InterPro" id="IPR027783">
    <property type="entry name" value="Bacterial_PH-related"/>
</dbReference>
<dbReference type="Proteomes" id="UP000481872">
    <property type="component" value="Unassembled WGS sequence"/>
</dbReference>
<feature type="transmembrane region" description="Helical" evidence="1">
    <location>
        <begin position="37"/>
        <end position="62"/>
    </location>
</feature>
<comment type="caution">
    <text evidence="3">The sequence shown here is derived from an EMBL/GenBank/DDBJ whole genome shotgun (WGS) entry which is preliminary data.</text>
</comment>
<keyword evidence="1" id="KW-1133">Transmembrane helix</keyword>